<dbReference type="Proteomes" id="UP000887566">
    <property type="component" value="Unplaced"/>
</dbReference>
<dbReference type="Gene3D" id="3.40.50.300">
    <property type="entry name" value="P-loop containing nucleotide triphosphate hydrolases"/>
    <property type="match status" value="1"/>
</dbReference>
<sequence>MESVLVKAEMIQESKLVLFFDVSEKVLVDRCMKRGETSGRADDNIETIKKRLHTFNNATAPVVDYYQKKNKLVRIVAEGSIDDIFKVVQETLDKAV</sequence>
<protein>
    <submittedName>
        <fullName evidence="6">Adenylate kinase</fullName>
    </submittedName>
</protein>
<dbReference type="AlphaFoldDB" id="A0A914WZA7"/>
<organism evidence="5 6">
    <name type="scientific">Plectus sambesii</name>
    <dbReference type="NCBI Taxonomy" id="2011161"/>
    <lineage>
        <taxon>Eukaryota</taxon>
        <taxon>Metazoa</taxon>
        <taxon>Ecdysozoa</taxon>
        <taxon>Nematoda</taxon>
        <taxon>Chromadorea</taxon>
        <taxon>Plectida</taxon>
        <taxon>Plectina</taxon>
        <taxon>Plectoidea</taxon>
        <taxon>Plectidae</taxon>
        <taxon>Plectus</taxon>
    </lineage>
</organism>
<dbReference type="Pfam" id="PF00406">
    <property type="entry name" value="ADK"/>
    <property type="match status" value="1"/>
</dbReference>
<keyword evidence="3 4" id="KW-0418">Kinase</keyword>
<evidence type="ECO:0000256" key="1">
    <source>
        <dbReference type="ARBA" id="ARBA00022679"/>
    </source>
</evidence>
<dbReference type="PANTHER" id="PTHR23359">
    <property type="entry name" value="NUCLEOTIDE KINASE"/>
    <property type="match status" value="1"/>
</dbReference>
<evidence type="ECO:0000313" key="5">
    <source>
        <dbReference type="Proteomes" id="UP000887566"/>
    </source>
</evidence>
<dbReference type="WBParaSite" id="PSAMB.scaffold59size90046.g1297.t1">
    <property type="protein sequence ID" value="PSAMB.scaffold59size90046.g1297.t1"/>
    <property type="gene ID" value="PSAMB.scaffold59size90046.g1297"/>
</dbReference>
<evidence type="ECO:0000256" key="2">
    <source>
        <dbReference type="ARBA" id="ARBA00022741"/>
    </source>
</evidence>
<proteinExistence type="inferred from homology"/>
<dbReference type="InterPro" id="IPR000850">
    <property type="entry name" value="Adenylat/UMP-CMP_kin"/>
</dbReference>
<evidence type="ECO:0000256" key="3">
    <source>
        <dbReference type="ARBA" id="ARBA00022777"/>
    </source>
</evidence>
<keyword evidence="5" id="KW-1185">Reference proteome</keyword>
<dbReference type="SUPFAM" id="SSF52540">
    <property type="entry name" value="P-loop containing nucleoside triphosphate hydrolases"/>
    <property type="match status" value="1"/>
</dbReference>
<evidence type="ECO:0000313" key="6">
    <source>
        <dbReference type="WBParaSite" id="PSAMB.scaffold59size90046.g1297.t1"/>
    </source>
</evidence>
<dbReference type="GO" id="GO:0019205">
    <property type="term" value="F:nucleobase-containing compound kinase activity"/>
    <property type="evidence" value="ECO:0007669"/>
    <property type="project" value="InterPro"/>
</dbReference>
<evidence type="ECO:0000256" key="4">
    <source>
        <dbReference type="RuleBase" id="RU003330"/>
    </source>
</evidence>
<dbReference type="GO" id="GO:0006139">
    <property type="term" value="P:nucleobase-containing compound metabolic process"/>
    <property type="evidence" value="ECO:0007669"/>
    <property type="project" value="InterPro"/>
</dbReference>
<accession>A0A914WZA7</accession>
<dbReference type="GO" id="GO:0005524">
    <property type="term" value="F:ATP binding"/>
    <property type="evidence" value="ECO:0007669"/>
    <property type="project" value="InterPro"/>
</dbReference>
<reference evidence="6" key="1">
    <citation type="submission" date="2022-11" db="UniProtKB">
        <authorList>
            <consortium name="WormBaseParasite"/>
        </authorList>
    </citation>
    <scope>IDENTIFICATION</scope>
</reference>
<name>A0A914WZA7_9BILA</name>
<dbReference type="InterPro" id="IPR027417">
    <property type="entry name" value="P-loop_NTPase"/>
</dbReference>
<dbReference type="PRINTS" id="PR00094">
    <property type="entry name" value="ADENYLTKNASE"/>
</dbReference>
<keyword evidence="1 4" id="KW-0808">Transferase</keyword>
<comment type="similarity">
    <text evidence="4">Belongs to the adenylate kinase family.</text>
</comment>
<keyword evidence="2" id="KW-0547">Nucleotide-binding</keyword>